<organism evidence="1 2">
    <name type="scientific">Deminuibacter soli</name>
    <dbReference type="NCBI Taxonomy" id="2291815"/>
    <lineage>
        <taxon>Bacteria</taxon>
        <taxon>Pseudomonadati</taxon>
        <taxon>Bacteroidota</taxon>
        <taxon>Chitinophagia</taxon>
        <taxon>Chitinophagales</taxon>
        <taxon>Chitinophagaceae</taxon>
        <taxon>Deminuibacter</taxon>
    </lineage>
</organism>
<accession>A0A3E1NP21</accession>
<gene>
    <name evidence="1" type="ORF">DXN05_01290</name>
</gene>
<dbReference type="RefSeq" id="WP_116845403.1">
    <property type="nucleotide sequence ID" value="NZ_QTJU01000001.1"/>
</dbReference>
<reference evidence="1 2" key="1">
    <citation type="submission" date="2018-08" db="EMBL/GenBank/DDBJ databases">
        <title>Chitinophagaceae sp. K23C18032701, a novel bacterium isolated from forest soil.</title>
        <authorList>
            <person name="Wang C."/>
        </authorList>
    </citation>
    <scope>NUCLEOTIDE SEQUENCE [LARGE SCALE GENOMIC DNA]</scope>
    <source>
        <strain evidence="1 2">K23C18032701</strain>
    </source>
</reference>
<evidence type="ECO:0000313" key="1">
    <source>
        <dbReference type="EMBL" id="RFM29647.1"/>
    </source>
</evidence>
<comment type="caution">
    <text evidence="1">The sequence shown here is derived from an EMBL/GenBank/DDBJ whole genome shotgun (WGS) entry which is preliminary data.</text>
</comment>
<dbReference type="Proteomes" id="UP000261284">
    <property type="component" value="Unassembled WGS sequence"/>
</dbReference>
<dbReference type="OrthoDB" id="678284at2"/>
<evidence type="ECO:0000313" key="2">
    <source>
        <dbReference type="Proteomes" id="UP000261284"/>
    </source>
</evidence>
<dbReference type="EMBL" id="QTJU01000001">
    <property type="protein sequence ID" value="RFM29647.1"/>
    <property type="molecule type" value="Genomic_DNA"/>
</dbReference>
<dbReference type="PROSITE" id="PS51257">
    <property type="entry name" value="PROKAR_LIPOPROTEIN"/>
    <property type="match status" value="1"/>
</dbReference>
<dbReference type="AlphaFoldDB" id="A0A3E1NP21"/>
<name>A0A3E1NP21_9BACT</name>
<sequence>MRHWLIYAALLALTACGGKSDKKFNTTSYQQQKETLLDKEKHSPLQFLEVVESRDKRNWFGQTVVKGDVRNTASLCSYKDIRLKLRYFNKQQQLVANHEVVYNETVKPGSSISFKEKFTTPKGTDSVAVSLMSAVAVGK</sequence>
<protein>
    <recommendedName>
        <fullName evidence="3">Lipoprotein</fullName>
    </recommendedName>
</protein>
<evidence type="ECO:0008006" key="3">
    <source>
        <dbReference type="Google" id="ProtNLM"/>
    </source>
</evidence>
<proteinExistence type="predicted"/>
<keyword evidence="2" id="KW-1185">Reference proteome</keyword>